<dbReference type="Proteomes" id="UP000658258">
    <property type="component" value="Unassembled WGS sequence"/>
</dbReference>
<keyword evidence="2" id="KW-1185">Reference proteome</keyword>
<evidence type="ECO:0000313" key="1">
    <source>
        <dbReference type="EMBL" id="GHE70380.1"/>
    </source>
</evidence>
<gene>
    <name evidence="1" type="ORF">GCM10011340_27550</name>
</gene>
<protein>
    <recommendedName>
        <fullName evidence="3">Lipocalin-like domain-containing protein</fullName>
    </recommendedName>
</protein>
<dbReference type="RefSeq" id="WP_189630869.1">
    <property type="nucleotide sequence ID" value="NZ_JASHJT010000017.1"/>
</dbReference>
<accession>A0ABQ3I7Q4</accession>
<comment type="caution">
    <text evidence="1">The sequence shown here is derived from an EMBL/GenBank/DDBJ whole genome shotgun (WGS) entry which is preliminary data.</text>
</comment>
<sequence length="127" mass="14864">MTGIEGKWSGIRQDYPIESFQYYEFSQDDEGWKLLLNNKEMQTESFSRVNDLTFVIRYVDQQGMPNSILAQFKSYEKSVLNLFHLTEISTEAQDIRAVSLKKDFNKHQLDQVVVATRLKGTLNKIDY</sequence>
<evidence type="ECO:0000313" key="2">
    <source>
        <dbReference type="Proteomes" id="UP000658258"/>
    </source>
</evidence>
<reference evidence="2" key="1">
    <citation type="journal article" date="2019" name="Int. J. Syst. Evol. Microbiol.">
        <title>The Global Catalogue of Microorganisms (GCM) 10K type strain sequencing project: providing services to taxonomists for standard genome sequencing and annotation.</title>
        <authorList>
            <consortium name="The Broad Institute Genomics Platform"/>
            <consortium name="The Broad Institute Genome Sequencing Center for Infectious Disease"/>
            <person name="Wu L."/>
            <person name="Ma J."/>
        </authorList>
    </citation>
    <scope>NUCLEOTIDE SEQUENCE [LARGE SCALE GENOMIC DNA]</scope>
    <source>
        <strain evidence="2">CGMCC 1.15111</strain>
    </source>
</reference>
<proteinExistence type="predicted"/>
<dbReference type="EMBL" id="BNAG01000004">
    <property type="protein sequence ID" value="GHE70380.1"/>
    <property type="molecule type" value="Genomic_DNA"/>
</dbReference>
<organism evidence="1 2">
    <name type="scientific">Roseivirga thermotolerans</name>
    <dbReference type="NCBI Taxonomy" id="1758176"/>
    <lineage>
        <taxon>Bacteria</taxon>
        <taxon>Pseudomonadati</taxon>
        <taxon>Bacteroidota</taxon>
        <taxon>Cytophagia</taxon>
        <taxon>Cytophagales</taxon>
        <taxon>Roseivirgaceae</taxon>
        <taxon>Roseivirga</taxon>
    </lineage>
</organism>
<name>A0ABQ3I7Q4_9BACT</name>
<evidence type="ECO:0008006" key="3">
    <source>
        <dbReference type="Google" id="ProtNLM"/>
    </source>
</evidence>